<dbReference type="PANTHER" id="PTHR13914">
    <property type="entry name" value="PROLINE OXIDASE"/>
    <property type="match status" value="1"/>
</dbReference>
<reference evidence="7 8" key="1">
    <citation type="submission" date="2013-07" db="EMBL/GenBank/DDBJ databases">
        <title>The Genome Sequence of Cryptococcus heveanensis BCC8398.</title>
        <authorList>
            <consortium name="The Broad Institute Genome Sequencing Platform"/>
            <person name="Cuomo C."/>
            <person name="Litvintseva A."/>
            <person name="Chen Y."/>
            <person name="Heitman J."/>
            <person name="Sun S."/>
            <person name="Springer D."/>
            <person name="Dromer F."/>
            <person name="Young S.K."/>
            <person name="Zeng Q."/>
            <person name="Gargeya S."/>
            <person name="Fitzgerald M."/>
            <person name="Abouelleil A."/>
            <person name="Alvarado L."/>
            <person name="Berlin A.M."/>
            <person name="Chapman S.B."/>
            <person name="Dewar J."/>
            <person name="Goldberg J."/>
            <person name="Griggs A."/>
            <person name="Gujja S."/>
            <person name="Hansen M."/>
            <person name="Howarth C."/>
            <person name="Imamovic A."/>
            <person name="Larimer J."/>
            <person name="McCowan C."/>
            <person name="Murphy C."/>
            <person name="Pearson M."/>
            <person name="Priest M."/>
            <person name="Roberts A."/>
            <person name="Saif S."/>
            <person name="Shea T."/>
            <person name="Sykes S."/>
            <person name="Wortman J."/>
            <person name="Nusbaum C."/>
            <person name="Birren B."/>
        </authorList>
    </citation>
    <scope>NUCLEOTIDE SEQUENCE [LARGE SCALE GENOMIC DNA]</scope>
    <source>
        <strain evidence="7 8">BCC8398</strain>
    </source>
</reference>
<keyword evidence="4 5" id="KW-0642">Proline metabolism</keyword>
<dbReference type="Pfam" id="PF01619">
    <property type="entry name" value="Pro_dh"/>
    <property type="match status" value="1"/>
</dbReference>
<evidence type="ECO:0000256" key="2">
    <source>
        <dbReference type="ARBA" id="ARBA00012695"/>
    </source>
</evidence>
<dbReference type="Proteomes" id="UP000092666">
    <property type="component" value="Unassembled WGS sequence"/>
</dbReference>
<evidence type="ECO:0000256" key="5">
    <source>
        <dbReference type="RuleBase" id="RU364054"/>
    </source>
</evidence>
<keyword evidence="8" id="KW-1185">Reference proteome</keyword>
<dbReference type="GO" id="GO:0004657">
    <property type="term" value="F:proline dehydrogenase activity"/>
    <property type="evidence" value="ECO:0007669"/>
    <property type="project" value="UniProtKB-EC"/>
</dbReference>
<dbReference type="InterPro" id="IPR029041">
    <property type="entry name" value="FAD-linked_oxidoreductase-like"/>
</dbReference>
<dbReference type="EC" id="1.5.5.2" evidence="2 5"/>
<dbReference type="InterPro" id="IPR002872">
    <property type="entry name" value="Proline_DH_dom"/>
</dbReference>
<evidence type="ECO:0000256" key="1">
    <source>
        <dbReference type="ARBA" id="ARBA00005869"/>
    </source>
</evidence>
<protein>
    <recommendedName>
        <fullName evidence="2 5">Proline dehydrogenase</fullName>
        <ecNumber evidence="2 5">1.5.5.2</ecNumber>
    </recommendedName>
</protein>
<evidence type="ECO:0000256" key="3">
    <source>
        <dbReference type="ARBA" id="ARBA00023002"/>
    </source>
</evidence>
<comment type="catalytic activity">
    <reaction evidence="5">
        <text>L-proline + a quinone = (S)-1-pyrroline-5-carboxylate + a quinol + H(+)</text>
        <dbReference type="Rhea" id="RHEA:23784"/>
        <dbReference type="ChEBI" id="CHEBI:15378"/>
        <dbReference type="ChEBI" id="CHEBI:17388"/>
        <dbReference type="ChEBI" id="CHEBI:24646"/>
        <dbReference type="ChEBI" id="CHEBI:60039"/>
        <dbReference type="ChEBI" id="CHEBI:132124"/>
        <dbReference type="EC" id="1.5.5.2"/>
    </reaction>
</comment>
<gene>
    <name evidence="7" type="ORF">I316_04382</name>
</gene>
<dbReference type="GO" id="GO:0005739">
    <property type="term" value="C:mitochondrion"/>
    <property type="evidence" value="ECO:0007669"/>
    <property type="project" value="TreeGrafter"/>
</dbReference>
<feature type="domain" description="Proline dehydrogenase" evidence="6">
    <location>
        <begin position="129"/>
        <end position="511"/>
    </location>
</feature>
<keyword evidence="3 5" id="KW-0560">Oxidoreductase</keyword>
<dbReference type="SUPFAM" id="SSF51730">
    <property type="entry name" value="FAD-linked oxidoreductase"/>
    <property type="match status" value="1"/>
</dbReference>
<comment type="similarity">
    <text evidence="1 5">Belongs to the proline oxidase family.</text>
</comment>
<evidence type="ECO:0000256" key="4">
    <source>
        <dbReference type="ARBA" id="ARBA00023062"/>
    </source>
</evidence>
<accession>A0A1B9GSN1</accession>
<dbReference type="PANTHER" id="PTHR13914:SF0">
    <property type="entry name" value="PROLINE DEHYDROGENASE 1, MITOCHONDRIAL"/>
    <property type="match status" value="1"/>
</dbReference>
<dbReference type="InterPro" id="IPR015659">
    <property type="entry name" value="Proline_oxidase"/>
</dbReference>
<evidence type="ECO:0000259" key="6">
    <source>
        <dbReference type="Pfam" id="PF01619"/>
    </source>
</evidence>
<dbReference type="OrthoDB" id="5464at2759"/>
<evidence type="ECO:0000313" key="8">
    <source>
        <dbReference type="Proteomes" id="UP000092666"/>
    </source>
</evidence>
<dbReference type="STRING" id="1296120.A0A1B9GSN1"/>
<comment type="cofactor">
    <cofactor evidence="5">
        <name>FAD</name>
        <dbReference type="ChEBI" id="CHEBI:57692"/>
    </cofactor>
</comment>
<keyword evidence="5" id="KW-0285">Flavoprotein</keyword>
<dbReference type="GO" id="GO:0010133">
    <property type="term" value="P:L-proline catabolic process to L-glutamate"/>
    <property type="evidence" value="ECO:0007669"/>
    <property type="project" value="TreeGrafter"/>
</dbReference>
<dbReference type="EMBL" id="KI669502">
    <property type="protein sequence ID" value="OCF34036.1"/>
    <property type="molecule type" value="Genomic_DNA"/>
</dbReference>
<comment type="function">
    <text evidence="5">Converts proline to delta-1-pyrroline-5-carboxylate.</text>
</comment>
<organism evidence="7 8">
    <name type="scientific">Kwoniella heveanensis BCC8398</name>
    <dbReference type="NCBI Taxonomy" id="1296120"/>
    <lineage>
        <taxon>Eukaryota</taxon>
        <taxon>Fungi</taxon>
        <taxon>Dikarya</taxon>
        <taxon>Basidiomycota</taxon>
        <taxon>Agaricomycotina</taxon>
        <taxon>Tremellomycetes</taxon>
        <taxon>Tremellales</taxon>
        <taxon>Cryptococcaceae</taxon>
        <taxon>Kwoniella</taxon>
    </lineage>
</organism>
<keyword evidence="5" id="KW-0274">FAD</keyword>
<dbReference type="AlphaFoldDB" id="A0A1B9GSN1"/>
<dbReference type="GO" id="GO:0071949">
    <property type="term" value="F:FAD binding"/>
    <property type="evidence" value="ECO:0007669"/>
    <property type="project" value="TreeGrafter"/>
</dbReference>
<dbReference type="Gene3D" id="3.20.20.220">
    <property type="match status" value="1"/>
</dbReference>
<reference evidence="8" key="2">
    <citation type="submission" date="2013-12" db="EMBL/GenBank/DDBJ databases">
        <title>Evolution of pathogenesis and genome organization in the Tremellales.</title>
        <authorList>
            <person name="Cuomo C."/>
            <person name="Litvintseva A."/>
            <person name="Heitman J."/>
            <person name="Chen Y."/>
            <person name="Sun S."/>
            <person name="Springer D."/>
            <person name="Dromer F."/>
            <person name="Young S."/>
            <person name="Zeng Q."/>
            <person name="Chapman S."/>
            <person name="Gujja S."/>
            <person name="Saif S."/>
            <person name="Birren B."/>
        </authorList>
    </citation>
    <scope>NUCLEOTIDE SEQUENCE [LARGE SCALE GENOMIC DNA]</scope>
    <source>
        <strain evidence="8">BCC8398</strain>
    </source>
</reference>
<evidence type="ECO:0000313" key="7">
    <source>
        <dbReference type="EMBL" id="OCF34036.1"/>
    </source>
</evidence>
<proteinExistence type="inferred from homology"/>
<name>A0A1B9GSN1_9TREE</name>
<sequence length="541" mass="59589">MFQRLGRFGQGARRYQGIQAPRRAFRHGSYSLTSVSVTPVAGNATELPTTIDSPTESSSLAQTSTLTLLRSYLVWATLSFPTLVDASPGVLNFLLNTRIPLLPTLTEFVVRATFFPQFIPGETALECLPALEELRRRNVGSALNYSAEADAVEEVDVRDVEQLRFREIQRAIDVQGDFEKRMQAEGWAAGSSAFAVKVSGIIDPAVLRRASDVLQISRPEASDSIGKDVPYPGFPSPTDSQILNPAEGKSFHTITNHPGLSQGDFGQLQTLWERLDSLAEQAKSRGVRLILDAEETWLNPAIDGYTLLLSMKHNKKDPVVYGTFQSYLQRQPAFLKAWIDHAEANGYSLGLKVVRGGYIVKEKAQGEKEGKTGNGAVWATKDLTDTSYNRSVETILDTLRIQLEHPEKSLPLGVIFGTHNMDSVRTVIRTLEAKGLASRTPEGGLCMNSEVKGKVNIAQLYGMREDLSDVVCAAFEPSRSAISMKFIAYGTLRETMPFLSRRAIENKSIMSGPTGAAAERRRVGVELKRRFSFGLLSRNKA</sequence>